<keyword evidence="14" id="KW-1185">Reference proteome</keyword>
<comment type="similarity">
    <text evidence="1 9">Belongs to the metallo-dependent hydrolases superfamily. NagA family.</text>
</comment>
<feature type="binding site" evidence="11">
    <location>
        <position position="198"/>
    </location>
    <ligand>
        <name>Zn(2+)</name>
        <dbReference type="ChEBI" id="CHEBI:29105"/>
    </ligand>
</feature>
<evidence type="ECO:0000313" key="13">
    <source>
        <dbReference type="EMBL" id="SER85735.1"/>
    </source>
</evidence>
<dbReference type="GO" id="GO:0006046">
    <property type="term" value="P:N-acetylglucosamine catabolic process"/>
    <property type="evidence" value="ECO:0007669"/>
    <property type="project" value="TreeGrafter"/>
</dbReference>
<evidence type="ECO:0000256" key="11">
    <source>
        <dbReference type="PIRSR" id="PIRSR038994-3"/>
    </source>
</evidence>
<dbReference type="SUPFAM" id="SSF51338">
    <property type="entry name" value="Composite domain of metallo-dependent hydrolases"/>
    <property type="match status" value="1"/>
</dbReference>
<evidence type="ECO:0000256" key="3">
    <source>
        <dbReference type="ARBA" id="ARBA00018029"/>
    </source>
</evidence>
<dbReference type="GO" id="GO:0046872">
    <property type="term" value="F:metal ion binding"/>
    <property type="evidence" value="ECO:0007669"/>
    <property type="project" value="UniProtKB-KW"/>
</dbReference>
<evidence type="ECO:0000256" key="1">
    <source>
        <dbReference type="ARBA" id="ARBA00010716"/>
    </source>
</evidence>
<feature type="domain" description="Amidohydrolase-related" evidence="12">
    <location>
        <begin position="53"/>
        <end position="383"/>
    </location>
</feature>
<dbReference type="PANTHER" id="PTHR11113:SF14">
    <property type="entry name" value="N-ACETYLGLUCOSAMINE-6-PHOSPHATE DEACETYLASE"/>
    <property type="match status" value="1"/>
</dbReference>
<dbReference type="GO" id="GO:0008448">
    <property type="term" value="F:N-acetylglucosamine-6-phosphate deacetylase activity"/>
    <property type="evidence" value="ECO:0007669"/>
    <property type="project" value="UniProtKB-EC"/>
</dbReference>
<dbReference type="AlphaFoldDB" id="A0A1H9SLZ0"/>
<name>A0A1H9SLZ0_9BACI</name>
<keyword evidence="5 9" id="KW-0378">Hydrolase</keyword>
<dbReference type="InterPro" id="IPR011059">
    <property type="entry name" value="Metal-dep_hydrolase_composite"/>
</dbReference>
<evidence type="ECO:0000256" key="4">
    <source>
        <dbReference type="ARBA" id="ARBA00022723"/>
    </source>
</evidence>
<dbReference type="OrthoDB" id="9776488at2"/>
<comment type="catalytic activity">
    <reaction evidence="7">
        <text>N-acetyl-D-glucosamine 6-phosphate + H2O = D-glucosamine 6-phosphate + acetate</text>
        <dbReference type="Rhea" id="RHEA:22936"/>
        <dbReference type="ChEBI" id="CHEBI:15377"/>
        <dbReference type="ChEBI" id="CHEBI:30089"/>
        <dbReference type="ChEBI" id="CHEBI:57513"/>
        <dbReference type="ChEBI" id="CHEBI:58725"/>
        <dbReference type="EC" id="3.5.1.25"/>
    </reaction>
</comment>
<evidence type="ECO:0000256" key="6">
    <source>
        <dbReference type="ARBA" id="ARBA00023277"/>
    </source>
</evidence>
<dbReference type="PIRSF" id="PIRSF038994">
    <property type="entry name" value="NagA"/>
    <property type="match status" value="1"/>
</dbReference>
<feature type="binding site" evidence="11">
    <location>
        <position position="133"/>
    </location>
    <ligand>
        <name>Zn(2+)</name>
        <dbReference type="ChEBI" id="CHEBI:29105"/>
    </ligand>
</feature>
<feature type="active site" description="Proton donor/acceptor" evidence="10">
    <location>
        <position position="277"/>
    </location>
</feature>
<comment type="caution">
    <text evidence="13">The sequence shown here is derived from an EMBL/GenBank/DDBJ whole genome shotgun (WGS) entry which is preliminary data.</text>
</comment>
<dbReference type="PANTHER" id="PTHR11113">
    <property type="entry name" value="N-ACETYLGLUCOSAMINE-6-PHOSPHATE DEACETYLASE"/>
    <property type="match status" value="1"/>
</dbReference>
<dbReference type="Gene3D" id="2.30.40.10">
    <property type="entry name" value="Urease, subunit C, domain 1"/>
    <property type="match status" value="1"/>
</dbReference>
<dbReference type="Proteomes" id="UP000199318">
    <property type="component" value="Unassembled WGS sequence"/>
</dbReference>
<evidence type="ECO:0000256" key="8">
    <source>
        <dbReference type="ARBA" id="ARBA00060590"/>
    </source>
</evidence>
<accession>A0A1H9SLZ0</accession>
<evidence type="ECO:0000256" key="9">
    <source>
        <dbReference type="PIRNR" id="PIRNR038994"/>
    </source>
</evidence>
<keyword evidence="4 11" id="KW-0479">Metal-binding</keyword>
<evidence type="ECO:0000256" key="10">
    <source>
        <dbReference type="PIRSR" id="PIRSR038994-1"/>
    </source>
</evidence>
<dbReference type="STRING" id="1464123.SAMN05444126_10755"/>
<dbReference type="SUPFAM" id="SSF51556">
    <property type="entry name" value="Metallo-dependent hydrolases"/>
    <property type="match status" value="1"/>
</dbReference>
<keyword evidence="6 9" id="KW-0119">Carbohydrate metabolism</keyword>
<comment type="cofactor">
    <cofactor evidence="11">
        <name>a divalent metal cation</name>
        <dbReference type="ChEBI" id="CHEBI:60240"/>
    </cofactor>
    <text evidence="11">Binds 1 divalent metal cation per subunit.</text>
</comment>
<dbReference type="InterPro" id="IPR032466">
    <property type="entry name" value="Metal_Hydrolase"/>
</dbReference>
<feature type="binding site" evidence="11">
    <location>
        <position position="219"/>
    </location>
    <ligand>
        <name>Zn(2+)</name>
        <dbReference type="ChEBI" id="CHEBI:29105"/>
    </ligand>
</feature>
<evidence type="ECO:0000256" key="7">
    <source>
        <dbReference type="ARBA" id="ARBA00047647"/>
    </source>
</evidence>
<evidence type="ECO:0000313" key="14">
    <source>
        <dbReference type="Proteomes" id="UP000199318"/>
    </source>
</evidence>
<dbReference type="CDD" id="cd00854">
    <property type="entry name" value="NagA"/>
    <property type="match status" value="1"/>
</dbReference>
<proteinExistence type="inferred from homology"/>
<protein>
    <recommendedName>
        <fullName evidence="3">N-acetylglucosamine-6-phosphate deacetylase</fullName>
        <ecNumber evidence="2">3.5.1.25</ecNumber>
    </recommendedName>
</protein>
<sequence>MTEIFIEQADWLIGENWQKECTLTVQNGTFKDIQANKANAQSKGISFGEPVHVVPGFIDVHIHGTAGADVMDGEAQALETMRKALLSEGTTSFLPTTITQSIGNKHRALQTIKETMTNQSKTSGAEIIGVHLEGPFINKVRAGAQPEQYIIEPDMDLFRELQQSAGGSIKIVTYAPEKDEKGFGNQLMKEGVIASPGHTDASYEDLRPWIESGGNHMTHMFNQMRGVHHRDIGTAGTGLLSSQVKTELIADGIHVSPPAIELLYKNKGADGIILITDSIRAKGMKDGHYQLGGQDVTVSGKEATLADGTLAGSILPMNEAVKNMMAYTGCTLAQAVRMATVNPAEQLEIADRKGSIAVGKEADFTVLSKQGDVLATYIGGEEVFRRNN</sequence>
<dbReference type="NCBIfam" id="TIGR00221">
    <property type="entry name" value="nagA"/>
    <property type="match status" value="1"/>
</dbReference>
<comment type="pathway">
    <text evidence="8">Amino-sugar metabolism; N-acetylneuraminate degradation; D-fructose 6-phosphate from N-acetylneuraminate: step 4/5.</text>
</comment>
<evidence type="ECO:0000259" key="12">
    <source>
        <dbReference type="Pfam" id="PF01979"/>
    </source>
</evidence>
<dbReference type="EC" id="3.5.1.25" evidence="2"/>
<dbReference type="FunFam" id="3.20.20.140:FF:000004">
    <property type="entry name" value="N-acetylglucosamine-6-phosphate deacetylase"/>
    <property type="match status" value="1"/>
</dbReference>
<dbReference type="Pfam" id="PF01979">
    <property type="entry name" value="Amidohydro_1"/>
    <property type="match status" value="1"/>
</dbReference>
<evidence type="ECO:0000256" key="5">
    <source>
        <dbReference type="ARBA" id="ARBA00022801"/>
    </source>
</evidence>
<dbReference type="RefSeq" id="WP_093072480.1">
    <property type="nucleotide sequence ID" value="NZ_FOGV01000007.1"/>
</dbReference>
<dbReference type="EMBL" id="FOGV01000007">
    <property type="protein sequence ID" value="SER85735.1"/>
    <property type="molecule type" value="Genomic_DNA"/>
</dbReference>
<organism evidence="13 14">
    <name type="scientific">Salisediminibacterium halotolerans</name>
    <dbReference type="NCBI Taxonomy" id="517425"/>
    <lineage>
        <taxon>Bacteria</taxon>
        <taxon>Bacillati</taxon>
        <taxon>Bacillota</taxon>
        <taxon>Bacilli</taxon>
        <taxon>Bacillales</taxon>
        <taxon>Bacillaceae</taxon>
        <taxon>Salisediminibacterium</taxon>
    </lineage>
</organism>
<gene>
    <name evidence="13" type="ORF">SAMN05444126_10755</name>
</gene>
<dbReference type="Gene3D" id="3.20.20.140">
    <property type="entry name" value="Metal-dependent hydrolases"/>
    <property type="match status" value="1"/>
</dbReference>
<reference evidence="14" key="1">
    <citation type="submission" date="2016-10" db="EMBL/GenBank/DDBJ databases">
        <authorList>
            <person name="de Groot N.N."/>
        </authorList>
    </citation>
    <scope>NUCLEOTIDE SEQUENCE [LARGE SCALE GENOMIC DNA]</scope>
    <source>
        <strain evidence="14">10nlg</strain>
    </source>
</reference>
<dbReference type="InterPro" id="IPR003764">
    <property type="entry name" value="GlcNAc_6-P_deAcase"/>
</dbReference>
<evidence type="ECO:0000256" key="2">
    <source>
        <dbReference type="ARBA" id="ARBA00011899"/>
    </source>
</evidence>
<dbReference type="InterPro" id="IPR006680">
    <property type="entry name" value="Amidohydro-rel"/>
</dbReference>